<evidence type="ECO:0000313" key="9">
    <source>
        <dbReference type="EMBL" id="KAG2496174.1"/>
    </source>
</evidence>
<keyword evidence="4" id="KW-0863">Zinc-finger</keyword>
<organism evidence="9 10">
    <name type="scientific">Edaphochlamys debaryana</name>
    <dbReference type="NCBI Taxonomy" id="47281"/>
    <lineage>
        <taxon>Eukaryota</taxon>
        <taxon>Viridiplantae</taxon>
        <taxon>Chlorophyta</taxon>
        <taxon>core chlorophytes</taxon>
        <taxon>Chlorophyceae</taxon>
        <taxon>CS clade</taxon>
        <taxon>Chlamydomonadales</taxon>
        <taxon>Chlamydomonadales incertae sedis</taxon>
        <taxon>Edaphochlamys</taxon>
    </lineage>
</organism>
<accession>A0A835YEK9</accession>
<dbReference type="CDD" id="cd00350">
    <property type="entry name" value="rubredoxin_like"/>
    <property type="match status" value="1"/>
</dbReference>
<evidence type="ECO:0000256" key="1">
    <source>
        <dbReference type="ARBA" id="ARBA00004496"/>
    </source>
</evidence>
<dbReference type="OrthoDB" id="523336at2759"/>
<dbReference type="GO" id="GO:0002376">
    <property type="term" value="P:immune system process"/>
    <property type="evidence" value="ECO:0007669"/>
    <property type="project" value="UniProtKB-KW"/>
</dbReference>
<gene>
    <name evidence="9" type="ORF">HYH03_005774</name>
</gene>
<evidence type="ECO:0000256" key="3">
    <source>
        <dbReference type="ARBA" id="ARBA00022723"/>
    </source>
</evidence>
<protein>
    <recommendedName>
        <fullName evidence="8">RZ-type domain-containing protein</fullName>
    </recommendedName>
</protein>
<keyword evidence="5" id="KW-0862">Zinc</keyword>
<evidence type="ECO:0000256" key="5">
    <source>
        <dbReference type="ARBA" id="ARBA00022833"/>
    </source>
</evidence>
<keyword evidence="3" id="KW-0479">Metal-binding</keyword>
<feature type="domain" description="RZ-type" evidence="8">
    <location>
        <begin position="559"/>
        <end position="629"/>
    </location>
</feature>
<name>A0A835YEK9_9CHLO</name>
<evidence type="ECO:0000256" key="6">
    <source>
        <dbReference type="ARBA" id="ARBA00022859"/>
    </source>
</evidence>
<comment type="subcellular location">
    <subcellularLocation>
        <location evidence="1">Cytoplasm</location>
    </subcellularLocation>
</comment>
<dbReference type="InterPro" id="IPR046439">
    <property type="entry name" value="ZF_RZ_dom"/>
</dbReference>
<sequence>METRFYTRAPPEGDRPGRWLGLRPLPTADQDELKGCPECREPIRGVYRYRRATLKSGLDLIDRMFTNACVVRLEKGTERLKEVEGRLGGWRLEPATERGKATLRPSTAPMRRALQDAEAGARSYAQLAKLLQRGPKRQVYEEAVASARERVAAEEARASMENAAPSDASAAAAGSSGSRPRASVAPVPAAVHVSGGLRGPPRELERADPEEEEAHGTGHRAAPPDAASAAAGSSGGRPRASSAESVFAVHVIGSFPEGLDWADPDTGGDDDEEMAFSSFDEWGAVSDWDHEDGEDEEGWPVLIKAGPSALSRLEAAEAALAALPPADARAVWEAQCAYLDAAALVNRIASTGLQAQLATDLPAALRSQATRFRNELSSGADRWTELALFQAGSMTLTPGGREPHVTDRRVAQLQASEPYLKRYGDRYEMRRRQEDLLQQGSRLLEVDDAEPVTRPVPRGGVGQALGRMALQLSRVAFLQANKQSMVNGPYADGIPDYNAIRRRQEALLEEVQALATEAEAAASDGELSLGRLRHMAEQAAQWREQLRRSGELRGIVEAMARGDFLTGRYGGSNITQVLAGHLYRCANGHVYMVGECGSPEADAKCPECGAPIGQGSRNALVQLTDAVLG</sequence>
<keyword evidence="2" id="KW-0963">Cytoplasm</keyword>
<proteinExistence type="predicted"/>
<dbReference type="PROSITE" id="PS51981">
    <property type="entry name" value="ZF_RZ"/>
    <property type="match status" value="1"/>
</dbReference>
<evidence type="ECO:0000256" key="2">
    <source>
        <dbReference type="ARBA" id="ARBA00022490"/>
    </source>
</evidence>
<dbReference type="EMBL" id="JAEHOE010000020">
    <property type="protein sequence ID" value="KAG2496174.1"/>
    <property type="molecule type" value="Genomic_DNA"/>
</dbReference>
<evidence type="ECO:0000256" key="7">
    <source>
        <dbReference type="SAM" id="MobiDB-lite"/>
    </source>
</evidence>
<keyword evidence="10" id="KW-1185">Reference proteome</keyword>
<dbReference type="GO" id="GO:0008270">
    <property type="term" value="F:zinc ion binding"/>
    <property type="evidence" value="ECO:0007669"/>
    <property type="project" value="UniProtKB-KW"/>
</dbReference>
<dbReference type="AlphaFoldDB" id="A0A835YEK9"/>
<dbReference type="GO" id="GO:0005737">
    <property type="term" value="C:cytoplasm"/>
    <property type="evidence" value="ECO:0007669"/>
    <property type="project" value="UniProtKB-SubCell"/>
</dbReference>
<comment type="caution">
    <text evidence="9">The sequence shown here is derived from an EMBL/GenBank/DDBJ whole genome shotgun (WGS) entry which is preliminary data.</text>
</comment>
<feature type="region of interest" description="Disordered" evidence="7">
    <location>
        <begin position="156"/>
        <end position="242"/>
    </location>
</feature>
<evidence type="ECO:0000256" key="4">
    <source>
        <dbReference type="ARBA" id="ARBA00022771"/>
    </source>
</evidence>
<reference evidence="9" key="1">
    <citation type="journal article" date="2020" name="bioRxiv">
        <title>Comparative genomics of Chlamydomonas.</title>
        <authorList>
            <person name="Craig R.J."/>
            <person name="Hasan A.R."/>
            <person name="Ness R.W."/>
            <person name="Keightley P.D."/>
        </authorList>
    </citation>
    <scope>NUCLEOTIDE SEQUENCE</scope>
    <source>
        <strain evidence="9">CCAP 11/70</strain>
    </source>
</reference>
<evidence type="ECO:0000259" key="8">
    <source>
        <dbReference type="PROSITE" id="PS51981"/>
    </source>
</evidence>
<evidence type="ECO:0000313" key="10">
    <source>
        <dbReference type="Proteomes" id="UP000612055"/>
    </source>
</evidence>
<feature type="compositionally biased region" description="Low complexity" evidence="7">
    <location>
        <begin position="220"/>
        <end position="242"/>
    </location>
</feature>
<keyword evidence="6" id="KW-0391">Immunity</keyword>
<feature type="compositionally biased region" description="Low complexity" evidence="7">
    <location>
        <begin position="163"/>
        <end position="194"/>
    </location>
</feature>
<dbReference type="Pfam" id="PF20173">
    <property type="entry name" value="ZnF_RZ-type"/>
    <property type="match status" value="1"/>
</dbReference>
<dbReference type="Proteomes" id="UP000612055">
    <property type="component" value="Unassembled WGS sequence"/>
</dbReference>